<dbReference type="Proteomes" id="UP000287166">
    <property type="component" value="Unassembled WGS sequence"/>
</dbReference>
<proteinExistence type="predicted"/>
<dbReference type="EMBL" id="BFAD01000007">
    <property type="protein sequence ID" value="GBE85327.1"/>
    <property type="molecule type" value="Genomic_DNA"/>
</dbReference>
<accession>A0A401GSZ0</accession>
<protein>
    <submittedName>
        <fullName evidence="1">Uncharacterized protein</fullName>
    </submittedName>
</protein>
<organism evidence="1 2">
    <name type="scientific">Sparassis crispa</name>
    <dbReference type="NCBI Taxonomy" id="139825"/>
    <lineage>
        <taxon>Eukaryota</taxon>
        <taxon>Fungi</taxon>
        <taxon>Dikarya</taxon>
        <taxon>Basidiomycota</taxon>
        <taxon>Agaricomycotina</taxon>
        <taxon>Agaricomycetes</taxon>
        <taxon>Polyporales</taxon>
        <taxon>Sparassidaceae</taxon>
        <taxon>Sparassis</taxon>
    </lineage>
</organism>
<sequence length="173" mass="19766">MTNCRCLPVLQLARLRHKHPLQTKKALWLKKEGIDLLKDLLGYLKGSNAILLRICRQFRLRATIQLLFGNADDEQKNVQVLCAEVVDMSDITMHHQLWYYIRERHDGKLLCAVEEANEEKDIEVHWVTDAPKANSINSPYTVYGNEASPAHTYMHLCLIVDVGKAGERATATE</sequence>
<dbReference type="AlphaFoldDB" id="A0A401GSZ0"/>
<dbReference type="RefSeq" id="XP_027616240.1">
    <property type="nucleotide sequence ID" value="XM_027760439.1"/>
</dbReference>
<gene>
    <name evidence="1" type="ORF">SCP_0705140</name>
</gene>
<evidence type="ECO:0000313" key="1">
    <source>
        <dbReference type="EMBL" id="GBE85327.1"/>
    </source>
</evidence>
<evidence type="ECO:0000313" key="2">
    <source>
        <dbReference type="Proteomes" id="UP000287166"/>
    </source>
</evidence>
<reference evidence="1 2" key="1">
    <citation type="journal article" date="2018" name="Sci. Rep.">
        <title>Genome sequence of the cauliflower mushroom Sparassis crispa (Hanabiratake) and its association with beneficial usage.</title>
        <authorList>
            <person name="Kiyama R."/>
            <person name="Furutani Y."/>
            <person name="Kawaguchi K."/>
            <person name="Nakanishi T."/>
        </authorList>
    </citation>
    <scope>NUCLEOTIDE SEQUENCE [LARGE SCALE GENOMIC DNA]</scope>
</reference>
<keyword evidence="2" id="KW-1185">Reference proteome</keyword>
<comment type="caution">
    <text evidence="1">The sequence shown here is derived from an EMBL/GenBank/DDBJ whole genome shotgun (WGS) entry which is preliminary data.</text>
</comment>
<dbReference type="InParanoid" id="A0A401GSZ0"/>
<dbReference type="GeneID" id="38782244"/>
<dbReference type="STRING" id="139825.A0A401GSZ0"/>
<dbReference type="OrthoDB" id="27483at2759"/>
<name>A0A401GSZ0_9APHY</name>